<dbReference type="PANTHER" id="PTHR30005:SF13">
    <property type="entry name" value="EXOPOLYPHOSPHATASE 2"/>
    <property type="match status" value="1"/>
</dbReference>
<dbReference type="SUPFAM" id="SSF53067">
    <property type="entry name" value="Actin-like ATPase domain"/>
    <property type="match status" value="2"/>
</dbReference>
<accession>A0A6M8J842</accession>
<dbReference type="Gene3D" id="3.30.420.150">
    <property type="entry name" value="Exopolyphosphatase. Domain 2"/>
    <property type="match status" value="1"/>
</dbReference>
<dbReference type="CDD" id="cd24054">
    <property type="entry name" value="ASKHA_NBD_AaPPX-GppA_MtPPX2-like"/>
    <property type="match status" value="1"/>
</dbReference>
<dbReference type="InterPro" id="IPR043129">
    <property type="entry name" value="ATPase_NBD"/>
</dbReference>
<evidence type="ECO:0000313" key="3">
    <source>
        <dbReference type="Proteomes" id="UP000503297"/>
    </source>
</evidence>
<dbReference type="KEGG" id="bwa:HLV38_03855"/>
<dbReference type="InterPro" id="IPR003695">
    <property type="entry name" value="Ppx_GppA_N"/>
</dbReference>
<sequence>MLVALMGCDGSIHELARGYRICNLGQGVDATGVLRSDALDRVGRALEDFRSDLASFERSLGQRAAVRAIATSAARDARNASQLIELVRSLGIELQVASGHEEAGLCFAGVAHGFPDEALVVIDIGGGSTEVVAGTSASGVLSARSFDIGCRRATEKLLGEEAPCPADIERLRCWVREQMAPHFADLRARGLLDARLVGVAGTATTVVSVRERMREYRSDLVHGAEVTRSELRAITDRLAGLSLERRREVVGLDPQRAGVIVAGLVIMEECMTLAGAPRYTVSESDVLQGIILAVASQ</sequence>
<protein>
    <submittedName>
        <fullName evidence="2">Ppx/GppA family phosphatase</fullName>
    </submittedName>
</protein>
<feature type="domain" description="Ppx/GppA phosphatase N-terminal" evidence="1">
    <location>
        <begin position="9"/>
        <end position="292"/>
    </location>
</feature>
<organism evidence="2 3">
    <name type="scientific">Berryella wangjianweii</name>
    <dbReference type="NCBI Taxonomy" id="2734634"/>
    <lineage>
        <taxon>Bacteria</taxon>
        <taxon>Bacillati</taxon>
        <taxon>Actinomycetota</taxon>
        <taxon>Coriobacteriia</taxon>
        <taxon>Eggerthellales</taxon>
        <taxon>Eggerthellaceae</taxon>
        <taxon>Berryella</taxon>
    </lineage>
</organism>
<gene>
    <name evidence="2" type="ORF">HLV38_03855</name>
</gene>
<dbReference type="Pfam" id="PF02541">
    <property type="entry name" value="Ppx-GppA"/>
    <property type="match status" value="1"/>
</dbReference>
<reference evidence="3" key="1">
    <citation type="submission" date="2020-05" db="EMBL/GenBank/DDBJ databases">
        <title>Novel species in genus Nocardioides.</title>
        <authorList>
            <person name="Zhang G."/>
        </authorList>
    </citation>
    <scope>NUCLEOTIDE SEQUENCE [LARGE SCALE GENOMIC DNA]</scope>
    <source>
        <strain evidence="3">zg-1050</strain>
    </source>
</reference>
<dbReference type="Proteomes" id="UP000503297">
    <property type="component" value="Chromosome"/>
</dbReference>
<keyword evidence="3" id="KW-1185">Reference proteome</keyword>
<dbReference type="PANTHER" id="PTHR30005">
    <property type="entry name" value="EXOPOLYPHOSPHATASE"/>
    <property type="match status" value="1"/>
</dbReference>
<proteinExistence type="predicted"/>
<name>A0A6M8J842_9ACTN</name>
<evidence type="ECO:0000313" key="2">
    <source>
        <dbReference type="EMBL" id="QKF08016.1"/>
    </source>
</evidence>
<evidence type="ECO:0000259" key="1">
    <source>
        <dbReference type="Pfam" id="PF02541"/>
    </source>
</evidence>
<dbReference type="InterPro" id="IPR050273">
    <property type="entry name" value="GppA/Ppx_hydrolase"/>
</dbReference>
<dbReference type="GO" id="GO:0016462">
    <property type="term" value="F:pyrophosphatase activity"/>
    <property type="evidence" value="ECO:0007669"/>
    <property type="project" value="TreeGrafter"/>
</dbReference>
<dbReference type="Gene3D" id="3.30.420.40">
    <property type="match status" value="1"/>
</dbReference>
<dbReference type="EMBL" id="CP053716">
    <property type="protein sequence ID" value="QKF08016.1"/>
    <property type="molecule type" value="Genomic_DNA"/>
</dbReference>
<dbReference type="AlphaFoldDB" id="A0A6M8J842"/>